<name>A0A1F5R7S1_9BACT</name>
<accession>A0A1F5R7S1</accession>
<reference evidence="1 2" key="1">
    <citation type="journal article" date="2016" name="Nat. Commun.">
        <title>Thousands of microbial genomes shed light on interconnected biogeochemical processes in an aquifer system.</title>
        <authorList>
            <person name="Anantharaman K."/>
            <person name="Brown C.T."/>
            <person name="Hug L.A."/>
            <person name="Sharon I."/>
            <person name="Castelle C.J."/>
            <person name="Probst A.J."/>
            <person name="Thomas B.C."/>
            <person name="Singh A."/>
            <person name="Wilkins M.J."/>
            <person name="Karaoz U."/>
            <person name="Brodie E.L."/>
            <person name="Williams K.H."/>
            <person name="Hubbard S.S."/>
            <person name="Banfield J.F."/>
        </authorList>
    </citation>
    <scope>NUCLEOTIDE SEQUENCE [LARGE SCALE GENOMIC DNA]</scope>
</reference>
<sequence>MIDAKKLLAEIEKEMTLEAKSVFLRYGRDAARDGREFLSAIGTDLKQWSAKLDSGALSREGYIALVNGAKELAGMPALKRRGIGRVMLKEFRDRMAEMIINRTMGMLG</sequence>
<proteinExistence type="predicted"/>
<protein>
    <submittedName>
        <fullName evidence="1">Uncharacterized protein</fullName>
    </submittedName>
</protein>
<organism evidence="1 2">
    <name type="scientific">Candidatus Edwardsbacteria bacterium GWF2_54_11</name>
    <dbReference type="NCBI Taxonomy" id="1817851"/>
    <lineage>
        <taxon>Bacteria</taxon>
        <taxon>Candidatus Edwardsiibacteriota</taxon>
    </lineage>
</organism>
<comment type="caution">
    <text evidence="1">The sequence shown here is derived from an EMBL/GenBank/DDBJ whole genome shotgun (WGS) entry which is preliminary data.</text>
</comment>
<dbReference type="AlphaFoldDB" id="A0A1F5R7S1"/>
<gene>
    <name evidence="1" type="ORF">A2024_09015</name>
</gene>
<evidence type="ECO:0000313" key="1">
    <source>
        <dbReference type="EMBL" id="OGF10479.1"/>
    </source>
</evidence>
<dbReference type="EMBL" id="MFFM01000038">
    <property type="protein sequence ID" value="OGF10479.1"/>
    <property type="molecule type" value="Genomic_DNA"/>
</dbReference>
<dbReference type="Proteomes" id="UP000177230">
    <property type="component" value="Unassembled WGS sequence"/>
</dbReference>
<evidence type="ECO:0000313" key="2">
    <source>
        <dbReference type="Proteomes" id="UP000177230"/>
    </source>
</evidence>